<reference evidence="2" key="1">
    <citation type="journal article" date="2023" name="Front. Plant Sci.">
        <title>Chromosomal-level genome assembly of Melastoma candidum provides insights into trichome evolution.</title>
        <authorList>
            <person name="Zhong Y."/>
            <person name="Wu W."/>
            <person name="Sun C."/>
            <person name="Zou P."/>
            <person name="Liu Y."/>
            <person name="Dai S."/>
            <person name="Zhou R."/>
        </authorList>
    </citation>
    <scope>NUCLEOTIDE SEQUENCE [LARGE SCALE GENOMIC DNA]</scope>
</reference>
<dbReference type="Proteomes" id="UP001057402">
    <property type="component" value="Chromosome 2"/>
</dbReference>
<keyword evidence="2" id="KW-1185">Reference proteome</keyword>
<accession>A0ACB9SCZ8</accession>
<gene>
    <name evidence="1" type="ORF">MLD38_004043</name>
</gene>
<proteinExistence type="predicted"/>
<evidence type="ECO:0000313" key="2">
    <source>
        <dbReference type="Proteomes" id="UP001057402"/>
    </source>
</evidence>
<sequence length="169" mass="18031">MELSLIPACNSPAFNSPRNAGVCVRNARDASKLLHPCNSSIEARNIHGRRKCLTFPSALPETAISVAVAATAVGAAATLLVRRIKSTETVVVPTRTCEDCGGSGVCPECKGEGFVLRRPSDEIAERARLNSKSLATRYTAGLPKKWSYCTRCTSSRSCKTCEGRGTLTL</sequence>
<name>A0ACB9SCZ8_9MYRT</name>
<organism evidence="1 2">
    <name type="scientific">Melastoma candidum</name>
    <dbReference type="NCBI Taxonomy" id="119954"/>
    <lineage>
        <taxon>Eukaryota</taxon>
        <taxon>Viridiplantae</taxon>
        <taxon>Streptophyta</taxon>
        <taxon>Embryophyta</taxon>
        <taxon>Tracheophyta</taxon>
        <taxon>Spermatophyta</taxon>
        <taxon>Magnoliopsida</taxon>
        <taxon>eudicotyledons</taxon>
        <taxon>Gunneridae</taxon>
        <taxon>Pentapetalae</taxon>
        <taxon>rosids</taxon>
        <taxon>malvids</taxon>
        <taxon>Myrtales</taxon>
        <taxon>Melastomataceae</taxon>
        <taxon>Melastomatoideae</taxon>
        <taxon>Melastomateae</taxon>
        <taxon>Melastoma</taxon>
    </lineage>
</organism>
<dbReference type="EMBL" id="CM042881">
    <property type="protein sequence ID" value="KAI4386077.1"/>
    <property type="molecule type" value="Genomic_DNA"/>
</dbReference>
<evidence type="ECO:0000313" key="1">
    <source>
        <dbReference type="EMBL" id="KAI4386077.1"/>
    </source>
</evidence>
<comment type="caution">
    <text evidence="1">The sequence shown here is derived from an EMBL/GenBank/DDBJ whole genome shotgun (WGS) entry which is preliminary data.</text>
</comment>
<protein>
    <submittedName>
        <fullName evidence="1">Uncharacterized protein</fullName>
    </submittedName>
</protein>